<accession>A0ACC0BID5</accession>
<evidence type="ECO:0000313" key="2">
    <source>
        <dbReference type="Proteomes" id="UP001060085"/>
    </source>
</evidence>
<dbReference type="Proteomes" id="UP001060085">
    <property type="component" value="Linkage Group LG03"/>
</dbReference>
<dbReference type="EMBL" id="CM044703">
    <property type="protein sequence ID" value="KAI5672415.1"/>
    <property type="molecule type" value="Genomic_DNA"/>
</dbReference>
<organism evidence="1 2">
    <name type="scientific">Catharanthus roseus</name>
    <name type="common">Madagascar periwinkle</name>
    <name type="synonym">Vinca rosea</name>
    <dbReference type="NCBI Taxonomy" id="4058"/>
    <lineage>
        <taxon>Eukaryota</taxon>
        <taxon>Viridiplantae</taxon>
        <taxon>Streptophyta</taxon>
        <taxon>Embryophyta</taxon>
        <taxon>Tracheophyta</taxon>
        <taxon>Spermatophyta</taxon>
        <taxon>Magnoliopsida</taxon>
        <taxon>eudicotyledons</taxon>
        <taxon>Gunneridae</taxon>
        <taxon>Pentapetalae</taxon>
        <taxon>asterids</taxon>
        <taxon>lamiids</taxon>
        <taxon>Gentianales</taxon>
        <taxon>Apocynaceae</taxon>
        <taxon>Rauvolfioideae</taxon>
        <taxon>Vinceae</taxon>
        <taxon>Catharanthinae</taxon>
        <taxon>Catharanthus</taxon>
    </lineage>
</organism>
<reference evidence="2" key="1">
    <citation type="journal article" date="2023" name="Nat. Plants">
        <title>Single-cell RNA sequencing provides a high-resolution roadmap for understanding the multicellular compartmentation of specialized metabolism.</title>
        <authorList>
            <person name="Sun S."/>
            <person name="Shen X."/>
            <person name="Li Y."/>
            <person name="Li Y."/>
            <person name="Wang S."/>
            <person name="Li R."/>
            <person name="Zhang H."/>
            <person name="Shen G."/>
            <person name="Guo B."/>
            <person name="Wei J."/>
            <person name="Xu J."/>
            <person name="St-Pierre B."/>
            <person name="Chen S."/>
            <person name="Sun C."/>
        </authorList>
    </citation>
    <scope>NUCLEOTIDE SEQUENCE [LARGE SCALE GENOMIC DNA]</scope>
</reference>
<evidence type="ECO:0000313" key="1">
    <source>
        <dbReference type="EMBL" id="KAI5672415.1"/>
    </source>
</evidence>
<sequence>MDVDFTYNEKAHNVLQVNEEDYQSCNTQNPISTLDSGIDIVRLTTIGDYFFICGHKGHCQSGQKLHVSINTQNNPPSLPTPTPPSTPTVPTPFPPAANGESGQCPPYEPACNGGAAFPYHNIPGGYYPPSSSSSSLVSKWINNFFGAWIWVFLASYCGFVMYF</sequence>
<comment type="caution">
    <text evidence="1">The sequence shown here is derived from an EMBL/GenBank/DDBJ whole genome shotgun (WGS) entry which is preliminary data.</text>
</comment>
<proteinExistence type="predicted"/>
<keyword evidence="2" id="KW-1185">Reference proteome</keyword>
<name>A0ACC0BID5_CATRO</name>
<protein>
    <submittedName>
        <fullName evidence="1">Uncharacterized protein</fullName>
    </submittedName>
</protein>
<gene>
    <name evidence="1" type="ORF">M9H77_12779</name>
</gene>